<dbReference type="RefSeq" id="WP_009882014.1">
    <property type="nucleotide sequence ID" value="NZ_FXZE01000002.1"/>
</dbReference>
<dbReference type="Pfam" id="PF13924">
    <property type="entry name" value="Lipocalin_5"/>
    <property type="match status" value="1"/>
</dbReference>
<proteinExistence type="predicted"/>
<dbReference type="AlphaFoldDB" id="A0A2H1I368"/>
<gene>
    <name evidence="2" type="ORF">BANT10_00516</name>
</gene>
<evidence type="ECO:0000313" key="3">
    <source>
        <dbReference type="Proteomes" id="UP000234342"/>
    </source>
</evidence>
<name>A0A2H1I368_9MICO</name>
<dbReference type="EMBL" id="FXZE01000002">
    <property type="protein sequence ID" value="SMX69603.1"/>
    <property type="molecule type" value="Genomic_DNA"/>
</dbReference>
<sequence length="152" mass="16178">MQASEESVKDAVVGVWTFGSYETKDIDGSDVAYPLGEHATGMIMYTADGYMSVQIGAAGRPAYADGALHGGTDAERAAAAAGYLAYTGTYSVDVDVITHHPVASLFPNWEGSDVPRRATIQNDTLSLDLLEPIQQDGQARTGTLRWHRASAL</sequence>
<feature type="domain" description="Lipocalin-like" evidence="1">
    <location>
        <begin position="13"/>
        <end position="149"/>
    </location>
</feature>
<keyword evidence="3" id="KW-1185">Reference proteome</keyword>
<evidence type="ECO:0000259" key="1">
    <source>
        <dbReference type="Pfam" id="PF13924"/>
    </source>
</evidence>
<dbReference type="Proteomes" id="UP000234342">
    <property type="component" value="Unassembled WGS sequence"/>
</dbReference>
<dbReference type="InterPro" id="IPR024311">
    <property type="entry name" value="Lipocalin-like"/>
</dbReference>
<reference evidence="3" key="1">
    <citation type="submission" date="2017-03" db="EMBL/GenBank/DDBJ databases">
        <authorList>
            <person name="Monnet C."/>
        </authorList>
    </citation>
    <scope>NUCLEOTIDE SEQUENCE [LARGE SCALE GENOMIC DNA]</scope>
    <source>
        <strain evidence="3">P10</strain>
    </source>
</reference>
<organism evidence="2 3">
    <name type="scientific">Brevibacterium antiquum</name>
    <dbReference type="NCBI Taxonomy" id="234835"/>
    <lineage>
        <taxon>Bacteria</taxon>
        <taxon>Bacillati</taxon>
        <taxon>Actinomycetota</taxon>
        <taxon>Actinomycetes</taxon>
        <taxon>Micrococcales</taxon>
        <taxon>Brevibacteriaceae</taxon>
        <taxon>Brevibacterium</taxon>
    </lineage>
</organism>
<evidence type="ECO:0000313" key="2">
    <source>
        <dbReference type="EMBL" id="SMX69603.1"/>
    </source>
</evidence>
<accession>A0A2H1I368</accession>
<protein>
    <submittedName>
        <fullName evidence="2">Lipocalin-like domain-containing protein</fullName>
    </submittedName>
</protein>
<dbReference type="GeneID" id="82878444"/>